<protein>
    <submittedName>
        <fullName evidence="1">Uncharacterized protein</fullName>
    </submittedName>
</protein>
<sequence length="50" mass="6097">MPFKRRIYRVSLTLKRTFVLYVLTAPHVAFYEEKNKLFTHSIIFNYFPVT</sequence>
<organism evidence="1 2">
    <name type="scientific">Pedobacter duraquae</name>
    <dbReference type="NCBI Taxonomy" id="425511"/>
    <lineage>
        <taxon>Bacteria</taxon>
        <taxon>Pseudomonadati</taxon>
        <taxon>Bacteroidota</taxon>
        <taxon>Sphingobacteriia</taxon>
        <taxon>Sphingobacteriales</taxon>
        <taxon>Sphingobacteriaceae</taxon>
        <taxon>Pedobacter</taxon>
    </lineage>
</organism>
<evidence type="ECO:0000313" key="2">
    <source>
        <dbReference type="Proteomes" id="UP000295499"/>
    </source>
</evidence>
<accession>A0A4R6ILI4</accession>
<dbReference type="EMBL" id="SNWM01000002">
    <property type="protein sequence ID" value="TDO22805.1"/>
    <property type="molecule type" value="Genomic_DNA"/>
</dbReference>
<comment type="caution">
    <text evidence="1">The sequence shown here is derived from an EMBL/GenBank/DDBJ whole genome shotgun (WGS) entry which is preliminary data.</text>
</comment>
<gene>
    <name evidence="1" type="ORF">CLV32_1790</name>
</gene>
<keyword evidence="2" id="KW-1185">Reference proteome</keyword>
<name>A0A4R6ILI4_9SPHI</name>
<proteinExistence type="predicted"/>
<reference evidence="1 2" key="1">
    <citation type="submission" date="2019-03" db="EMBL/GenBank/DDBJ databases">
        <title>Genomic Encyclopedia of Archaeal and Bacterial Type Strains, Phase II (KMG-II): from individual species to whole genera.</title>
        <authorList>
            <person name="Goeker M."/>
        </authorList>
    </citation>
    <scope>NUCLEOTIDE SEQUENCE [LARGE SCALE GENOMIC DNA]</scope>
    <source>
        <strain evidence="1 2">DSM 19034</strain>
    </source>
</reference>
<dbReference type="Proteomes" id="UP000295499">
    <property type="component" value="Unassembled WGS sequence"/>
</dbReference>
<dbReference type="AlphaFoldDB" id="A0A4R6ILI4"/>
<evidence type="ECO:0000313" key="1">
    <source>
        <dbReference type="EMBL" id="TDO22805.1"/>
    </source>
</evidence>